<dbReference type="EMBL" id="VDLU01000003">
    <property type="protein sequence ID" value="TNJ27411.1"/>
    <property type="molecule type" value="Genomic_DNA"/>
</dbReference>
<keyword evidence="1" id="KW-0812">Transmembrane</keyword>
<dbReference type="PROSITE" id="PS50234">
    <property type="entry name" value="VWFA"/>
    <property type="match status" value="1"/>
</dbReference>
<feature type="chain" id="PRO_5021255628" description="VWFA domain-containing protein" evidence="2">
    <location>
        <begin position="17"/>
        <end position="1383"/>
    </location>
</feature>
<dbReference type="InterPro" id="IPR002035">
    <property type="entry name" value="VWF_A"/>
</dbReference>
<sequence>MLITISLISIITLGCASTSTDVRNMHLDLLLTGLASSMVDERLHKELNSIAFNSINENLHPISLIGQHSFVISELLSILAGTIEQVHQMQAEMRTDIVGMAYCQEPARTYQPITFSTELHRTDGATGKDGAQGAEQVRYDLIGVVLPESYLTRSLDEYISLRADHFNTFSTLLKRNADLSFVAYHSLVDEITLIYPYIESPTAPTATERYRSLLYQQQPIKFPAVYQHFESAQLLLIIDCSSSLTPMGFEKLRQRVRLLLTSIASTTRVQVLLLAQGFFLIGGDEGDEGYQPITEILEDTLERLDEIDNKAIGLGKYVSFKSLTQALLVVLGEEKKEKETLSPTVIFFTYGLADDMVIDDAQLLGLSIRLHALVMEPSLAIDCYGSQLVDVMYANLWKFVTAIRGKLTFLNLDVSDMYGVDKAVLDLNETIPDQYCHLQQSCSALRRKDLNAPQGTTLSLAMKQETCIPLSQFSPIYDLPIRDITSPLIEEMLLRHLILLSLEYLFPFEYNVKLTVSLDGWLNSEPVLLLSIPIYAEQPLYGMRLMGVVSVGITLQLFSNYLPLQPFLIADNLRVVWPPLPLQMMVQNVFLTGIVEQLKTFVTNNGFHRPEFTNIQKLLGTHYSMAQVTLDSVKNKLFRPMGEVRDVYTSSNNVTSILFLHGNVFHARLLKHPGTAPDSRIGLYTIVLAVRREKERDETPETEAITYMLLRIMLVELYVTICQAGMPNSFSSDLIVPPTTYPTISLKPMAKGIHRWLENQIGDTYRTSRLVLNPCVNVSTLICNIIPMLEYIPEAYLNSQQQPAKDYSSLQPRPLSEFYQYAPEIYKPAGTGSQLRFTVPMLYVSFFSTDDHVIDRCSEWLMEPATQCAIIKLLSTKLKITSTIPLTSICDTDPPVATSNCFSRFSTLYWTSLRDRFLILADTMTQLIQALPADTTAENELLTNLTIAFYVPPPRILILIDQASNLALYSHFVDTHTLFAIQSSLESSMPVLLPRICRDTMVERSINSEDPMVDRYFTYLAIRKPILQDFPLVRAHPTATLIVLERIDLIESRFDQAITEVTTLLNRAPEPLVVAAISSDGTLIASNDHTHPLGYRIDETNQLRLLCNILLINGVINIYGDLKMQYSTSRMVFQRSVRHMKYLQHCGANIPWISSRLMIPTNNNLDIGYEEYAFNTFFLQDRQYDRQIFMHLKLKETVHSRVARVTLTLPAYIPSDCAIMEAHEVFVMACLRLNTTLVALLMMDSMESAVEPAIPIWIVDDYDWYPINITNILPSRRFVYPVRPFVSNHSWNFRNPLTEYVSQLIHGCGTYGFSCSSSSSSSLKTAILTIRPGHFGKLLLMGVLFGLILLYLAYLGFFTYVLYRLFRRGRPQRPGRSVDEVLR</sequence>
<keyword evidence="5" id="KW-1185">Reference proteome</keyword>
<evidence type="ECO:0000313" key="4">
    <source>
        <dbReference type="EMBL" id="TNJ27411.1"/>
    </source>
</evidence>
<accession>A0A4Z1T4P4</accession>
<feature type="transmembrane region" description="Helical" evidence="1">
    <location>
        <begin position="1338"/>
        <end position="1363"/>
    </location>
</feature>
<evidence type="ECO:0000313" key="5">
    <source>
        <dbReference type="Proteomes" id="UP000315496"/>
    </source>
</evidence>
<protein>
    <recommendedName>
        <fullName evidence="3">VWFA domain-containing protein</fullName>
    </recommendedName>
</protein>
<dbReference type="VEuPathDB" id="GiardiaDB:GMRT_11287"/>
<evidence type="ECO:0000256" key="1">
    <source>
        <dbReference type="SAM" id="Phobius"/>
    </source>
</evidence>
<dbReference type="OrthoDB" id="10253160at2759"/>
<organism evidence="4 5">
    <name type="scientific">Giardia muris</name>
    <dbReference type="NCBI Taxonomy" id="5742"/>
    <lineage>
        <taxon>Eukaryota</taxon>
        <taxon>Metamonada</taxon>
        <taxon>Diplomonadida</taxon>
        <taxon>Hexamitidae</taxon>
        <taxon>Giardiinae</taxon>
        <taxon>Giardia</taxon>
    </lineage>
</organism>
<keyword evidence="1" id="KW-0472">Membrane</keyword>
<feature type="domain" description="VWFA" evidence="3">
    <location>
        <begin position="233"/>
        <end position="431"/>
    </location>
</feature>
<keyword evidence="1" id="KW-1133">Transmembrane helix</keyword>
<proteinExistence type="predicted"/>
<dbReference type="Proteomes" id="UP000315496">
    <property type="component" value="Chromosome 3"/>
</dbReference>
<evidence type="ECO:0000259" key="3">
    <source>
        <dbReference type="PROSITE" id="PS50234"/>
    </source>
</evidence>
<feature type="signal peptide" evidence="2">
    <location>
        <begin position="1"/>
        <end position="16"/>
    </location>
</feature>
<comment type="caution">
    <text evidence="4">The sequence shown here is derived from an EMBL/GenBank/DDBJ whole genome shotgun (WGS) entry which is preliminary data.</text>
</comment>
<evidence type="ECO:0000256" key="2">
    <source>
        <dbReference type="SAM" id="SignalP"/>
    </source>
</evidence>
<name>A0A4Z1T4P4_GIAMU</name>
<reference evidence="4 5" key="1">
    <citation type="submission" date="2019-05" db="EMBL/GenBank/DDBJ databases">
        <title>The compact genome of Giardia muris reveals important steps in the evolution of intestinal protozoan parasites.</title>
        <authorList>
            <person name="Xu F."/>
            <person name="Jimenez-Gonzalez A."/>
            <person name="Einarsson E."/>
            <person name="Astvaldsson A."/>
            <person name="Peirasmaki D."/>
            <person name="Eckmann L."/>
            <person name="Andersson J.O."/>
            <person name="Svard S.G."/>
            <person name="Jerlstrom-Hultqvist J."/>
        </authorList>
    </citation>
    <scope>NUCLEOTIDE SEQUENCE [LARGE SCALE GENOMIC DNA]</scope>
    <source>
        <strain evidence="4 5">Roberts-Thomson</strain>
    </source>
</reference>
<gene>
    <name evidence="4" type="ORF">GMRT_11287</name>
</gene>
<keyword evidence="2" id="KW-0732">Signal</keyword>